<dbReference type="PANTHER" id="PTHR39662:SF1">
    <property type="entry name" value="DUF354 DOMAIN-CONTAINING PROTEIN"/>
    <property type="match status" value="1"/>
</dbReference>
<evidence type="ECO:0000313" key="2">
    <source>
        <dbReference type="Proteomes" id="UP000095042"/>
    </source>
</evidence>
<dbReference type="EMBL" id="LPWD01000455">
    <property type="protein sequence ID" value="ODR96815.1"/>
    <property type="molecule type" value="Genomic_DNA"/>
</dbReference>
<keyword evidence="2" id="KW-1185">Reference proteome</keyword>
<organism evidence="1 2">
    <name type="scientific">Methyloceanibacter marginalis</name>
    <dbReference type="NCBI Taxonomy" id="1774971"/>
    <lineage>
        <taxon>Bacteria</taxon>
        <taxon>Pseudomonadati</taxon>
        <taxon>Pseudomonadota</taxon>
        <taxon>Alphaproteobacteria</taxon>
        <taxon>Hyphomicrobiales</taxon>
        <taxon>Hyphomicrobiaceae</taxon>
        <taxon>Methyloceanibacter</taxon>
    </lineage>
</organism>
<evidence type="ECO:0008006" key="3">
    <source>
        <dbReference type="Google" id="ProtNLM"/>
    </source>
</evidence>
<protein>
    <recommendedName>
        <fullName evidence="3">Glycosyl transferase family 28 C-terminal domain-containing protein</fullName>
    </recommendedName>
</protein>
<reference evidence="1 2" key="1">
    <citation type="journal article" date="2016" name="Environ. Microbiol.">
        <title>New Methyloceanibacter diversity from North Sea sediments includes methanotroph containing solely the soluble methane monooxygenase.</title>
        <authorList>
            <person name="Vekeman B."/>
            <person name="Kerckhof F.M."/>
            <person name="Cremers G."/>
            <person name="de Vos P."/>
            <person name="Vandamme P."/>
            <person name="Boon N."/>
            <person name="Op den Camp H.J."/>
            <person name="Heylen K."/>
        </authorList>
    </citation>
    <scope>NUCLEOTIDE SEQUENCE [LARGE SCALE GENOMIC DNA]</scope>
    <source>
        <strain evidence="1 2">R-67177</strain>
    </source>
</reference>
<dbReference type="InterPro" id="IPR007152">
    <property type="entry name" value="DUF354"/>
</dbReference>
<name>A0A1E3VTI6_9HYPH</name>
<sequence length="170" mass="18364">MVLRLIAWRALHDHGVSGLRPDDVAKLSTTIGASGIKKIVLSSENDQGNTPLVGAIKVAPHDLHHLLAFARLCISESITVAGESAVLGVPTVLANPLEAGHTRELERYGLIERILDKETLGERVGAILADEGIMKTKAQARARLLAEKVSFTDAFEDLLINLHRQYAGAY</sequence>
<comment type="caution">
    <text evidence="1">The sequence shown here is derived from an EMBL/GenBank/DDBJ whole genome shotgun (WGS) entry which is preliminary data.</text>
</comment>
<accession>A0A1E3VTI6</accession>
<gene>
    <name evidence="1" type="ORF">AUC71_04420</name>
</gene>
<dbReference type="OrthoDB" id="7058268at2"/>
<dbReference type="PANTHER" id="PTHR39662">
    <property type="entry name" value="DUF354 DOMAIN-CONTAINING PROTEIN-RELATED"/>
    <property type="match status" value="1"/>
</dbReference>
<proteinExistence type="predicted"/>
<dbReference type="AlphaFoldDB" id="A0A1E3VTI6"/>
<dbReference type="RefSeq" id="WP_069625082.1">
    <property type="nucleotide sequence ID" value="NZ_LPWD01000455.1"/>
</dbReference>
<evidence type="ECO:0000313" key="1">
    <source>
        <dbReference type="EMBL" id="ODR96815.1"/>
    </source>
</evidence>
<dbReference type="Proteomes" id="UP000095042">
    <property type="component" value="Unassembled WGS sequence"/>
</dbReference>